<dbReference type="PANTHER" id="PTHR11240">
    <property type="entry name" value="RIBONUCLEASE T2"/>
    <property type="match status" value="1"/>
</dbReference>
<dbReference type="AlphaFoldDB" id="A0A0H2S8S9"/>
<dbReference type="PROSITE" id="PS00531">
    <property type="entry name" value="RNASE_T2_2"/>
    <property type="match status" value="1"/>
</dbReference>
<dbReference type="InterPro" id="IPR018188">
    <property type="entry name" value="RNase_T2_His_AS_1"/>
</dbReference>
<evidence type="ECO:0000256" key="2">
    <source>
        <dbReference type="ARBA" id="ARBA00012571"/>
    </source>
</evidence>
<gene>
    <name evidence="7" type="ORF">SCHPADRAFT_16642</name>
</gene>
<feature type="active site" evidence="4">
    <location>
        <position position="172"/>
    </location>
</feature>
<dbReference type="InterPro" id="IPR036430">
    <property type="entry name" value="RNase_T2-like_sf"/>
</dbReference>
<dbReference type="CDD" id="cd01061">
    <property type="entry name" value="RNase_T2_euk"/>
    <property type="match status" value="1"/>
</dbReference>
<feature type="signal peptide" evidence="6">
    <location>
        <begin position="1"/>
        <end position="17"/>
    </location>
</feature>
<feature type="chain" id="PRO_5005202126" description="ribonuclease T2" evidence="6">
    <location>
        <begin position="18"/>
        <end position="305"/>
    </location>
</feature>
<evidence type="ECO:0000313" key="8">
    <source>
        <dbReference type="Proteomes" id="UP000053477"/>
    </source>
</evidence>
<dbReference type="EMBL" id="KQ085882">
    <property type="protein sequence ID" value="KLO20675.1"/>
    <property type="molecule type" value="Genomic_DNA"/>
</dbReference>
<accession>A0A0H2S8S9</accession>
<dbReference type="Gene3D" id="3.90.730.10">
    <property type="entry name" value="Ribonuclease T2-like"/>
    <property type="match status" value="1"/>
</dbReference>
<dbReference type="InterPro" id="IPR033697">
    <property type="entry name" value="Ribonuclease_T2_eukaryotic"/>
</dbReference>
<evidence type="ECO:0000256" key="5">
    <source>
        <dbReference type="RuleBase" id="RU004328"/>
    </source>
</evidence>
<dbReference type="Proteomes" id="UP000053477">
    <property type="component" value="Unassembled WGS sequence"/>
</dbReference>
<keyword evidence="6" id="KW-0732">Signal</keyword>
<comment type="similarity">
    <text evidence="1 5">Belongs to the RNase T2 family.</text>
</comment>
<evidence type="ECO:0000256" key="3">
    <source>
        <dbReference type="ARBA" id="ARBA00023157"/>
    </source>
</evidence>
<dbReference type="InterPro" id="IPR033130">
    <property type="entry name" value="RNase_T2_His_AS_2"/>
</dbReference>
<dbReference type="GO" id="GO:0006401">
    <property type="term" value="P:RNA catabolic process"/>
    <property type="evidence" value="ECO:0007669"/>
    <property type="project" value="TreeGrafter"/>
</dbReference>
<dbReference type="PANTHER" id="PTHR11240:SF17">
    <property type="entry name" value="RIBONUCLEASE T2"/>
    <property type="match status" value="1"/>
</dbReference>
<feature type="active site" evidence="4">
    <location>
        <position position="87"/>
    </location>
</feature>
<dbReference type="OrthoDB" id="435754at2759"/>
<dbReference type="GO" id="GO:0033897">
    <property type="term" value="F:ribonuclease T2 activity"/>
    <property type="evidence" value="ECO:0007669"/>
    <property type="project" value="UniProtKB-EC"/>
</dbReference>
<dbReference type="InParanoid" id="A0A0H2S8S9"/>
<dbReference type="SUPFAM" id="SSF55895">
    <property type="entry name" value="Ribonuclease Rh-like"/>
    <property type="match status" value="1"/>
</dbReference>
<dbReference type="EC" id="4.6.1.19" evidence="2"/>
<dbReference type="STRING" id="27342.A0A0H2S8S9"/>
<keyword evidence="3" id="KW-1015">Disulfide bond</keyword>
<evidence type="ECO:0000313" key="7">
    <source>
        <dbReference type="EMBL" id="KLO20675.1"/>
    </source>
</evidence>
<dbReference type="PROSITE" id="PS00530">
    <property type="entry name" value="RNASE_T2_1"/>
    <property type="match status" value="1"/>
</dbReference>
<dbReference type="GO" id="GO:0003723">
    <property type="term" value="F:RNA binding"/>
    <property type="evidence" value="ECO:0007669"/>
    <property type="project" value="InterPro"/>
</dbReference>
<feature type="active site" evidence="4">
    <location>
        <position position="168"/>
    </location>
</feature>
<dbReference type="InterPro" id="IPR001568">
    <property type="entry name" value="RNase_T2-like"/>
</dbReference>
<evidence type="ECO:0000256" key="6">
    <source>
        <dbReference type="SAM" id="SignalP"/>
    </source>
</evidence>
<reference evidence="7 8" key="1">
    <citation type="submission" date="2015-04" db="EMBL/GenBank/DDBJ databases">
        <title>Complete genome sequence of Schizopora paradoxa KUC8140, a cosmopolitan wood degrader in East Asia.</title>
        <authorList>
            <consortium name="DOE Joint Genome Institute"/>
            <person name="Min B."/>
            <person name="Park H."/>
            <person name="Jang Y."/>
            <person name="Kim J.-J."/>
            <person name="Kim K.H."/>
            <person name="Pangilinan J."/>
            <person name="Lipzen A."/>
            <person name="Riley R."/>
            <person name="Grigoriev I.V."/>
            <person name="Spatafora J.W."/>
            <person name="Choi I.-G."/>
        </authorList>
    </citation>
    <scope>NUCLEOTIDE SEQUENCE [LARGE SCALE GENOMIC DNA]</scope>
    <source>
        <strain evidence="7 8">KUC8140</strain>
    </source>
</reference>
<dbReference type="Pfam" id="PF00445">
    <property type="entry name" value="Ribonuclease_T2"/>
    <property type="match status" value="1"/>
</dbReference>
<evidence type="ECO:0000256" key="4">
    <source>
        <dbReference type="PIRSR" id="PIRSR633697-1"/>
    </source>
</evidence>
<sequence>MLVPLLLALFSSPLALAGEVILPSTLPNFAACVNEPLQFSCENTTAITNTCCSPTPGGLVLQTQFWDLRTGLESEGQLLPVDSWGIHGLWPDFCDGSFTQYCDLSRQFDPSPSPNTTNGLPNGTFIPPYTGPGVDTFILALGRLDLIDYMNKYWINQGAPNKDFWAHEFSKHATCTSTFDVKCFNNDKEHQDVINFFDAVIRAFSKFPTFDFLAVAGILPSNTTTYTLAQLQNAVKAQTGAIPYFGCTDRGTQLDEVWHFNHVLGTEQYGHFKPVDSTTPSTCNPTGIKYLERAPGSEREVRVIP</sequence>
<name>A0A0H2S8S9_9AGAM</name>
<dbReference type="GO" id="GO:0005576">
    <property type="term" value="C:extracellular region"/>
    <property type="evidence" value="ECO:0007669"/>
    <property type="project" value="TreeGrafter"/>
</dbReference>
<proteinExistence type="inferred from homology"/>
<protein>
    <recommendedName>
        <fullName evidence="2">ribonuclease T2</fullName>
        <ecNumber evidence="2">4.6.1.19</ecNumber>
    </recommendedName>
</protein>
<keyword evidence="8" id="KW-1185">Reference proteome</keyword>
<evidence type="ECO:0000256" key="1">
    <source>
        <dbReference type="ARBA" id="ARBA00007469"/>
    </source>
</evidence>
<organism evidence="7 8">
    <name type="scientific">Schizopora paradoxa</name>
    <dbReference type="NCBI Taxonomy" id="27342"/>
    <lineage>
        <taxon>Eukaryota</taxon>
        <taxon>Fungi</taxon>
        <taxon>Dikarya</taxon>
        <taxon>Basidiomycota</taxon>
        <taxon>Agaricomycotina</taxon>
        <taxon>Agaricomycetes</taxon>
        <taxon>Hymenochaetales</taxon>
        <taxon>Schizoporaceae</taxon>
        <taxon>Schizopora</taxon>
    </lineage>
</organism>